<dbReference type="Proteomes" id="UP000095780">
    <property type="component" value="Unassembled WGS sequence"/>
</dbReference>
<organism evidence="1 2">
    <name type="scientific">Lachnospira eligens</name>
    <dbReference type="NCBI Taxonomy" id="39485"/>
    <lineage>
        <taxon>Bacteria</taxon>
        <taxon>Bacillati</taxon>
        <taxon>Bacillota</taxon>
        <taxon>Clostridia</taxon>
        <taxon>Lachnospirales</taxon>
        <taxon>Lachnospiraceae</taxon>
        <taxon>Lachnospira</taxon>
    </lineage>
</organism>
<name>A0A174Z7P7_9FIRM</name>
<accession>A0A174Z7P7</accession>
<proteinExistence type="predicted"/>
<evidence type="ECO:0000313" key="1">
    <source>
        <dbReference type="EMBL" id="CUQ80298.1"/>
    </source>
</evidence>
<gene>
    <name evidence="1" type="ORF">ERS852492_00438</name>
</gene>
<dbReference type="AlphaFoldDB" id="A0A174Z7P7"/>
<protein>
    <submittedName>
        <fullName evidence="1">Uncharacterized protein</fullName>
    </submittedName>
</protein>
<dbReference type="RefSeq" id="WP_055285832.1">
    <property type="nucleotide sequence ID" value="NZ_CABIXW010000001.1"/>
</dbReference>
<evidence type="ECO:0000313" key="2">
    <source>
        <dbReference type="Proteomes" id="UP000095780"/>
    </source>
</evidence>
<sequence>MNALSINIPANFIFSCENTLARYAAATSEGVKRAILDRQTLQGIKWAIDFCKSLDTDYMTEAQLSHAIRLTMFRGQSCPVFRG</sequence>
<dbReference type="EMBL" id="CZBV01000001">
    <property type="protein sequence ID" value="CUQ80298.1"/>
    <property type="molecule type" value="Genomic_DNA"/>
</dbReference>
<reference evidence="1 2" key="1">
    <citation type="submission" date="2015-09" db="EMBL/GenBank/DDBJ databases">
        <authorList>
            <consortium name="Pathogen Informatics"/>
        </authorList>
    </citation>
    <scope>NUCLEOTIDE SEQUENCE [LARGE SCALE GENOMIC DNA]</scope>
    <source>
        <strain evidence="1 2">2789STDY5834878</strain>
    </source>
</reference>